<accession>A0A2I2LD11</accession>
<feature type="transmembrane region" description="Helical" evidence="1">
    <location>
        <begin position="38"/>
        <end position="57"/>
    </location>
</feature>
<protein>
    <submittedName>
        <fullName evidence="2">Uncharacterized protein</fullName>
    </submittedName>
</protein>
<dbReference type="GeneID" id="86818263"/>
<evidence type="ECO:0000256" key="1">
    <source>
        <dbReference type="SAM" id="Phobius"/>
    </source>
</evidence>
<dbReference type="AlphaFoldDB" id="A0A2I2LD11"/>
<proteinExistence type="predicted"/>
<keyword evidence="1" id="KW-0812">Transmembrane</keyword>
<dbReference type="EMBL" id="OENE01000003">
    <property type="protein sequence ID" value="SOS58080.1"/>
    <property type="molecule type" value="Genomic_DNA"/>
</dbReference>
<keyword evidence="1" id="KW-0472">Membrane</keyword>
<evidence type="ECO:0000313" key="3">
    <source>
        <dbReference type="Proteomes" id="UP000490060"/>
    </source>
</evidence>
<feature type="transmembrane region" description="Helical" evidence="1">
    <location>
        <begin position="64"/>
        <end position="83"/>
    </location>
</feature>
<organism evidence="2 3">
    <name type="scientific">Tenacibaculum finnmarkense genomovar ulcerans</name>
    <dbReference type="NCBI Taxonomy" id="2781388"/>
    <lineage>
        <taxon>Bacteria</taxon>
        <taxon>Pseudomonadati</taxon>
        <taxon>Bacteroidota</taxon>
        <taxon>Flavobacteriia</taxon>
        <taxon>Flavobacteriales</taxon>
        <taxon>Flavobacteriaceae</taxon>
        <taxon>Tenacibaculum</taxon>
        <taxon>Tenacibaculum finnmarkense</taxon>
    </lineage>
</organism>
<evidence type="ECO:0000313" key="2">
    <source>
        <dbReference type="EMBL" id="SOS58080.1"/>
    </source>
</evidence>
<name>A0A2I2LD11_9FLAO</name>
<dbReference type="RefSeq" id="WP_058884035.1">
    <property type="nucleotide sequence ID" value="NZ_JAFMUH010000001.1"/>
</dbReference>
<keyword evidence="1" id="KW-1133">Transmembrane helix</keyword>
<sequence length="109" mass="12134">MNTIAILLNIIGFIFLLNTSKKAVLNSSFLEIWMQQNSFISKIIGSILLLVSFYISIKTNGITAGILFNLLAITLVGSLLILINPFKKIFYTSVLIILIIITALEFLIQ</sequence>
<reference evidence="2 3" key="1">
    <citation type="submission" date="2017-11" db="EMBL/GenBank/DDBJ databases">
        <authorList>
            <person name="Duchaud E."/>
        </authorList>
    </citation>
    <scope>NUCLEOTIDE SEQUENCE [LARGE SCALE GENOMIC DNA]</scope>
    <source>
        <strain evidence="2 3">TNO010</strain>
    </source>
</reference>
<dbReference type="Proteomes" id="UP000490060">
    <property type="component" value="Unassembled WGS sequence"/>
</dbReference>
<gene>
    <name evidence="2" type="ORF">TNO010_110053</name>
</gene>
<feature type="transmembrane region" description="Helical" evidence="1">
    <location>
        <begin position="89"/>
        <end position="108"/>
    </location>
</feature>